<name>A0ABW0T6H6_9HYPH</name>
<gene>
    <name evidence="1" type="ORF">ACFPOD_04765</name>
</gene>
<sequence length="59" mass="6623">MGEREKACGGGYPRSLSAALRRASDVDVSGNKIVLDFKNQDNADAAYDWLLHIKDWRNQ</sequence>
<evidence type="ECO:0000313" key="1">
    <source>
        <dbReference type="EMBL" id="MFC5584413.1"/>
    </source>
</evidence>
<accession>A0ABW0T6H6</accession>
<keyword evidence="2" id="KW-1185">Reference proteome</keyword>
<protein>
    <submittedName>
        <fullName evidence="1">Uncharacterized protein</fullName>
    </submittedName>
</protein>
<dbReference type="RefSeq" id="WP_223019792.1">
    <property type="nucleotide sequence ID" value="NZ_CP078143.1"/>
</dbReference>
<dbReference type="Proteomes" id="UP001596107">
    <property type="component" value="Unassembled WGS sequence"/>
</dbReference>
<organism evidence="1 2">
    <name type="scientific">Nitratireductor kimnyeongensis</name>
    <dbReference type="NCBI Taxonomy" id="430679"/>
    <lineage>
        <taxon>Bacteria</taxon>
        <taxon>Pseudomonadati</taxon>
        <taxon>Pseudomonadota</taxon>
        <taxon>Alphaproteobacteria</taxon>
        <taxon>Hyphomicrobiales</taxon>
        <taxon>Phyllobacteriaceae</taxon>
        <taxon>Nitratireductor</taxon>
    </lineage>
</organism>
<dbReference type="EMBL" id="JBHSNB010000001">
    <property type="protein sequence ID" value="MFC5584413.1"/>
    <property type="molecule type" value="Genomic_DNA"/>
</dbReference>
<proteinExistence type="predicted"/>
<reference evidence="2" key="1">
    <citation type="journal article" date="2019" name="Int. J. Syst. Evol. Microbiol.">
        <title>The Global Catalogue of Microorganisms (GCM) 10K type strain sequencing project: providing services to taxonomists for standard genome sequencing and annotation.</title>
        <authorList>
            <consortium name="The Broad Institute Genomics Platform"/>
            <consortium name="The Broad Institute Genome Sequencing Center for Infectious Disease"/>
            <person name="Wu L."/>
            <person name="Ma J."/>
        </authorList>
    </citation>
    <scope>NUCLEOTIDE SEQUENCE [LARGE SCALE GENOMIC DNA]</scope>
    <source>
        <strain evidence="2">JCM 3366</strain>
    </source>
</reference>
<evidence type="ECO:0000313" key="2">
    <source>
        <dbReference type="Proteomes" id="UP001596107"/>
    </source>
</evidence>
<comment type="caution">
    <text evidence="1">The sequence shown here is derived from an EMBL/GenBank/DDBJ whole genome shotgun (WGS) entry which is preliminary data.</text>
</comment>